<feature type="transmembrane region" description="Helical" evidence="9">
    <location>
        <begin position="349"/>
        <end position="367"/>
    </location>
</feature>
<feature type="transmembrane region" description="Helical" evidence="9">
    <location>
        <begin position="387"/>
        <end position="413"/>
    </location>
</feature>
<feature type="site" description="Determinant of potassium independence" evidence="9">
    <location>
        <position position="556"/>
    </location>
</feature>
<dbReference type="HAMAP" id="MF_01129">
    <property type="entry name" value="PPase_energized_pump"/>
    <property type="match status" value="1"/>
</dbReference>
<keyword evidence="9" id="KW-0375">Hydrogen ion transport</keyword>
<dbReference type="GO" id="GO:0004427">
    <property type="term" value="F:inorganic diphosphate phosphatase activity"/>
    <property type="evidence" value="ECO:0007669"/>
    <property type="project" value="UniProtKB-UniRule"/>
</dbReference>
<evidence type="ECO:0000256" key="9">
    <source>
        <dbReference type="HAMAP-Rule" id="MF_01129"/>
    </source>
</evidence>
<dbReference type="NCBIfam" id="NF001950">
    <property type="entry name" value="PRK00733.1-1"/>
    <property type="match status" value="1"/>
</dbReference>
<evidence type="ECO:0000256" key="8">
    <source>
        <dbReference type="ARBA" id="ARBA00023136"/>
    </source>
</evidence>
<evidence type="ECO:0000256" key="5">
    <source>
        <dbReference type="ARBA" id="ARBA00022967"/>
    </source>
</evidence>
<keyword evidence="10" id="KW-0378">Hydrolase</keyword>
<evidence type="ECO:0000256" key="4">
    <source>
        <dbReference type="ARBA" id="ARBA00022842"/>
    </source>
</evidence>
<sequence>MKKLKNVGLLIGLLLGVNLSTFASEADLAIPDLHEGTFHIFGTAITSWDFLFYGALIIAGTLCFSLLLFRQVKRLPAHDSMLKVAATIYATCRTYLIQQGKFLLMLFALIALVLCIYFFGLIGQSFGVVIQVLLFSVVGMAGSYTVAWFGIRVNTYANARTAFASLKGRPLDVVNIPLKAGMSVGLFLISLELVLMVIILLFVPREIVGICFLGFAIGESLAASALRIAGGIFTKIADIGSDLMKVVFKVKEDDPRNPGVIADCTGDNAGDSVGPTADGFETYGVTGVALIAFITLAVEDPHIQAKLIVWIFGMRFLMDFLSGCAFFINQAISKRLYGNKKEFDFESPLMRLIIIAAVLCISASFFMSHLLLGDMVEITGNPANGSLWWKLAIIISCGTLAAVLIPEFTKFFTSSKSKHVKEIVTASREGGPSLNILSGIVAGYFGAFWTGLLIAALMTGAFFTAQMGLDAILGPHSSIFAFGLVAFGFLCMGPVTIAVDSYGPVTDNAQSVFELSQIESIPNISEEIKNEYGFTPNFENGKHFLEANDSAGNTFKATAKPVLIGTAVVGATTMIFSIILLLEKVGLLKLSLTDAPVLLGLICGGAVIFWFSGASMQAVTTGAYRAVEFIKRTFDITKKEADIKDSIAVVKICTQYAQKGMWNIFIALISLTLAFAFLDPNFFVAYLVSIAVFGLFQAIYMANAGGSWDNAKKVVEVDLKEKNTPLHEAAVIGDTVGDPFKDTSSVSLNPIIKFSTLFGLLATEICIEMRSNPDSDYSIFIAIPFLILGLVFVWRSFYRMRIPIKTA</sequence>
<evidence type="ECO:0000256" key="6">
    <source>
        <dbReference type="ARBA" id="ARBA00022989"/>
    </source>
</evidence>
<evidence type="ECO:0000256" key="1">
    <source>
        <dbReference type="ARBA" id="ARBA00004127"/>
    </source>
</evidence>
<feature type="transmembrane region" description="Helical" evidence="9">
    <location>
        <begin position="562"/>
        <end position="582"/>
    </location>
</feature>
<comment type="function">
    <text evidence="9">Proton pump that utilizes the energy of pyrophosphate hydrolysis as the driving force for proton movement across the membrane. Generates a proton motive force.</text>
</comment>
<feature type="transmembrane region" description="Helical" evidence="9">
    <location>
        <begin position="751"/>
        <end position="771"/>
    </location>
</feature>
<feature type="transmembrane region" description="Helical" evidence="9">
    <location>
        <begin position="660"/>
        <end position="678"/>
    </location>
</feature>
<feature type="transmembrane region" description="Helical" evidence="9">
    <location>
        <begin position="684"/>
        <end position="703"/>
    </location>
</feature>
<feature type="transmembrane region" description="Helical" evidence="9">
    <location>
        <begin position="102"/>
        <end position="122"/>
    </location>
</feature>
<evidence type="ECO:0000313" key="10">
    <source>
        <dbReference type="EMBL" id="SBW07114.1"/>
    </source>
</evidence>
<feature type="transmembrane region" description="Helical" evidence="9">
    <location>
        <begin position="184"/>
        <end position="203"/>
    </location>
</feature>
<keyword evidence="4 9" id="KW-0460">Magnesium</keyword>
<comment type="cofactor">
    <cofactor evidence="9">
        <name>Mg(2+)</name>
        <dbReference type="ChEBI" id="CHEBI:18420"/>
    </cofactor>
</comment>
<comment type="subunit">
    <text evidence="9">Homodimer.</text>
</comment>
<feature type="transmembrane region" description="Helical" evidence="9">
    <location>
        <begin position="434"/>
        <end position="458"/>
    </location>
</feature>
<evidence type="ECO:0000256" key="3">
    <source>
        <dbReference type="ARBA" id="ARBA00022692"/>
    </source>
</evidence>
<comment type="catalytic activity">
    <reaction evidence="9">
        <text>diphosphate + H2O + H(+)(in) = 2 phosphate + 2 H(+)(out)</text>
        <dbReference type="Rhea" id="RHEA:13973"/>
        <dbReference type="ChEBI" id="CHEBI:15377"/>
        <dbReference type="ChEBI" id="CHEBI:15378"/>
        <dbReference type="ChEBI" id="CHEBI:33019"/>
        <dbReference type="ChEBI" id="CHEBI:43474"/>
        <dbReference type="EC" id="7.1.3.1"/>
    </reaction>
</comment>
<feature type="transmembrane region" description="Helical" evidence="9">
    <location>
        <begin position="307"/>
        <end position="328"/>
    </location>
</feature>
<dbReference type="InterPro" id="IPR004131">
    <property type="entry name" value="PPase-energised_H-pump"/>
</dbReference>
<dbReference type="EC" id="7.1.3.1" evidence="9"/>
<dbReference type="Pfam" id="PF03030">
    <property type="entry name" value="H_PPase"/>
    <property type="match status" value="1"/>
</dbReference>
<comment type="caution">
    <text evidence="9">Lacks conserved residue(s) required for the propagation of feature annotation.</text>
</comment>
<feature type="transmembrane region" description="Helical" evidence="9">
    <location>
        <begin position="128"/>
        <end position="151"/>
    </location>
</feature>
<organism evidence="10">
    <name type="scientific">uncultured Dysgonomonas sp</name>
    <dbReference type="NCBI Taxonomy" id="206096"/>
    <lineage>
        <taxon>Bacteria</taxon>
        <taxon>Pseudomonadati</taxon>
        <taxon>Bacteroidota</taxon>
        <taxon>Bacteroidia</taxon>
        <taxon>Bacteroidales</taxon>
        <taxon>Dysgonomonadaceae</taxon>
        <taxon>Dysgonomonas</taxon>
        <taxon>environmental samples</taxon>
    </lineage>
</organism>
<feature type="transmembrane region" description="Helical" evidence="9">
    <location>
        <begin position="597"/>
        <end position="624"/>
    </location>
</feature>
<dbReference type="GO" id="GO:0009678">
    <property type="term" value="F:diphosphate hydrolysis-driven proton transmembrane transporter activity"/>
    <property type="evidence" value="ECO:0007669"/>
    <property type="project" value="UniProtKB-UniRule"/>
</dbReference>
<feature type="transmembrane region" description="Helical" evidence="9">
    <location>
        <begin position="478"/>
        <end position="499"/>
    </location>
</feature>
<proteinExistence type="inferred from homology"/>
<dbReference type="GO" id="GO:0012505">
    <property type="term" value="C:endomembrane system"/>
    <property type="evidence" value="ECO:0007669"/>
    <property type="project" value="UniProtKB-SubCell"/>
</dbReference>
<reference evidence="10" key="1">
    <citation type="submission" date="2016-04" db="EMBL/GenBank/DDBJ databases">
        <authorList>
            <person name="Evans L.H."/>
            <person name="Alamgir A."/>
            <person name="Owens N."/>
            <person name="Weber N.D."/>
            <person name="Virtaneva K."/>
            <person name="Barbian K."/>
            <person name="Babar A."/>
            <person name="Rosenke K."/>
        </authorList>
    </citation>
    <scope>NUCLEOTIDE SEQUENCE</scope>
    <source>
        <strain evidence="10">86-2</strain>
    </source>
</reference>
<evidence type="ECO:0000256" key="2">
    <source>
        <dbReference type="ARBA" id="ARBA00022448"/>
    </source>
</evidence>
<dbReference type="PIRSF" id="PIRSF001265">
    <property type="entry name" value="H+-PPase"/>
    <property type="match status" value="1"/>
</dbReference>
<comment type="similarity">
    <text evidence="9">Belongs to the H(+)-translocating pyrophosphatase (TC 3.A.10) family. K(+)-insensitive subfamily.</text>
</comment>
<dbReference type="EMBL" id="FLUL01000001">
    <property type="protein sequence ID" value="SBW07114.1"/>
    <property type="molecule type" value="Genomic_DNA"/>
</dbReference>
<keyword evidence="2 9" id="KW-0813">Transport</keyword>
<name>A0A212K5W3_9BACT</name>
<comment type="subcellular location">
    <subcellularLocation>
        <location evidence="9">Cell membrane</location>
        <topology evidence="9">Multi-pass membrane protein</topology>
    </subcellularLocation>
    <subcellularLocation>
        <location evidence="1">Endomembrane system</location>
        <topology evidence="1">Multi-pass membrane protein</topology>
    </subcellularLocation>
</comment>
<feature type="transmembrane region" description="Helical" evidence="9">
    <location>
        <begin position="50"/>
        <end position="69"/>
    </location>
</feature>
<dbReference type="RefSeq" id="WP_296951535.1">
    <property type="nucleotide sequence ID" value="NZ_LT599021.1"/>
</dbReference>
<feature type="transmembrane region" description="Helical" evidence="9">
    <location>
        <begin position="777"/>
        <end position="798"/>
    </location>
</feature>
<keyword evidence="3 9" id="KW-0812">Transmembrane</keyword>
<keyword evidence="7 9" id="KW-0406">Ion transport</keyword>
<gene>
    <name evidence="9 10" type="primary">hppA</name>
    <name evidence="10" type="ORF">KL86DYS2_13107</name>
</gene>
<keyword evidence="9" id="KW-1003">Cell membrane</keyword>
<keyword evidence="8 9" id="KW-0472">Membrane</keyword>
<protein>
    <recommendedName>
        <fullName evidence="9">K(+)-insensitive pyrophosphate-energized proton pump</fullName>
        <ecNumber evidence="9">7.1.3.1</ecNumber>
    </recommendedName>
    <alternativeName>
        <fullName evidence="9">Membrane-bound proton-translocating pyrophosphatase</fullName>
    </alternativeName>
    <alternativeName>
        <fullName evidence="9">Pyrophosphate-energized inorganic pyrophosphatase</fullName>
        <shortName evidence="9">H(+)-PPase</shortName>
    </alternativeName>
</protein>
<dbReference type="PANTHER" id="PTHR31998">
    <property type="entry name" value="K(+)-INSENSITIVE PYROPHOSPHATE-ENERGIZED PROTON PUMP"/>
    <property type="match status" value="1"/>
</dbReference>
<keyword evidence="5 9" id="KW-1278">Translocase</keyword>
<accession>A0A212K5W3</accession>
<dbReference type="GO" id="GO:0005886">
    <property type="term" value="C:plasma membrane"/>
    <property type="evidence" value="ECO:0007669"/>
    <property type="project" value="UniProtKB-SubCell"/>
</dbReference>
<evidence type="ECO:0000256" key="7">
    <source>
        <dbReference type="ARBA" id="ARBA00023065"/>
    </source>
</evidence>
<keyword evidence="6 9" id="KW-1133">Transmembrane helix</keyword>
<dbReference type="AlphaFoldDB" id="A0A212K5W3"/>
<dbReference type="GO" id="GO:0000287">
    <property type="term" value="F:magnesium ion binding"/>
    <property type="evidence" value="ECO:0007669"/>
    <property type="project" value="UniProtKB-UniRule"/>
</dbReference>